<evidence type="ECO:0000313" key="1">
    <source>
        <dbReference type="EMBL" id="MFB2893226.1"/>
    </source>
</evidence>
<dbReference type="EMBL" id="JBHFNR010000068">
    <property type="protein sequence ID" value="MFB2893226.1"/>
    <property type="molecule type" value="Genomic_DNA"/>
</dbReference>
<keyword evidence="2" id="KW-1185">Reference proteome</keyword>
<comment type="caution">
    <text evidence="1">The sequence shown here is derived from an EMBL/GenBank/DDBJ whole genome shotgun (WGS) entry which is preliminary data.</text>
</comment>
<dbReference type="Proteomes" id="UP001576784">
    <property type="component" value="Unassembled WGS sequence"/>
</dbReference>
<proteinExistence type="predicted"/>
<organism evidence="1 2">
    <name type="scientific">Floridaenema flaviceps BLCC-F50</name>
    <dbReference type="NCBI Taxonomy" id="3153642"/>
    <lineage>
        <taxon>Bacteria</taxon>
        <taxon>Bacillati</taxon>
        <taxon>Cyanobacteriota</taxon>
        <taxon>Cyanophyceae</taxon>
        <taxon>Oscillatoriophycideae</taxon>
        <taxon>Aerosakkonematales</taxon>
        <taxon>Aerosakkonemataceae</taxon>
        <taxon>Floridanema</taxon>
        <taxon>Floridanema flaviceps</taxon>
    </lineage>
</organism>
<dbReference type="RefSeq" id="WP_413262890.1">
    <property type="nucleotide sequence ID" value="NZ_JBHFNR010000068.1"/>
</dbReference>
<name>A0ABV4XNE6_9CYAN</name>
<gene>
    <name evidence="1" type="ORF">ACE1CI_09965</name>
</gene>
<evidence type="ECO:0000313" key="2">
    <source>
        <dbReference type="Proteomes" id="UP001576784"/>
    </source>
</evidence>
<sequence length="109" mass="12954">MEVEKRWIVRDRYGNNIYLSEERWSHIIDPENHPEMADCEEYLEQTIRSGRRTQDSLNPQKYRYIMAFEDLEPGNTHIVAIVLCRYTQGKDGQPVPNNYIVTAYQKFIG</sequence>
<accession>A0ABV4XNE6</accession>
<protein>
    <submittedName>
        <fullName evidence="1">Uncharacterized protein</fullName>
    </submittedName>
</protein>
<reference evidence="1 2" key="1">
    <citation type="submission" date="2024-09" db="EMBL/GenBank/DDBJ databases">
        <title>Floridaenema gen nov. (Aerosakkonemataceae, Aerosakkonematales ord. nov., Cyanobacteria) from benthic tropical and subtropical fresh waters, with the description of four new species.</title>
        <authorList>
            <person name="Moretto J.A."/>
            <person name="Berthold D.E."/>
            <person name="Lefler F.W."/>
            <person name="Huang I.-S."/>
            <person name="Laughinghouse H. IV."/>
        </authorList>
    </citation>
    <scope>NUCLEOTIDE SEQUENCE [LARGE SCALE GENOMIC DNA]</scope>
    <source>
        <strain evidence="1 2">BLCC-F50</strain>
    </source>
</reference>